<protein>
    <submittedName>
        <fullName evidence="1">Phospho-N-acetylmuramoyl-pentapeptide transferase protein</fullName>
        <ecNumber evidence="1">2.7.8.13</ecNumber>
    </submittedName>
</protein>
<comment type="caution">
    <text evidence="1">The sequence shown here is derived from an EMBL/GenBank/DDBJ whole genome shotgun (WGS) entry which is preliminary data.</text>
</comment>
<accession>A0ACB7TW72</accession>
<gene>
    <name evidence="1" type="ORF">IHE45_20G083100</name>
</gene>
<reference evidence="2" key="1">
    <citation type="journal article" date="2022" name="Nat. Commun.">
        <title>Chromosome evolution and the genetic basis of agronomically important traits in greater yam.</title>
        <authorList>
            <person name="Bredeson J.V."/>
            <person name="Lyons J.B."/>
            <person name="Oniyinde I.O."/>
            <person name="Okereke N.R."/>
            <person name="Kolade O."/>
            <person name="Nnabue I."/>
            <person name="Nwadili C.O."/>
            <person name="Hribova E."/>
            <person name="Parker M."/>
            <person name="Nwogha J."/>
            <person name="Shu S."/>
            <person name="Carlson J."/>
            <person name="Kariba R."/>
            <person name="Muthemba S."/>
            <person name="Knop K."/>
            <person name="Barton G.J."/>
            <person name="Sherwood A.V."/>
            <person name="Lopez-Montes A."/>
            <person name="Asiedu R."/>
            <person name="Jamnadass R."/>
            <person name="Muchugi A."/>
            <person name="Goodstein D."/>
            <person name="Egesi C.N."/>
            <person name="Featherston J."/>
            <person name="Asfaw A."/>
            <person name="Simpson G.G."/>
            <person name="Dolezel J."/>
            <person name="Hendre P.S."/>
            <person name="Van Deynze A."/>
            <person name="Kumar P.L."/>
            <person name="Obidiegwu J.E."/>
            <person name="Bhattacharjee R."/>
            <person name="Rokhsar D.S."/>
        </authorList>
    </citation>
    <scope>NUCLEOTIDE SEQUENCE [LARGE SCALE GENOMIC DNA]</scope>
    <source>
        <strain evidence="2">cv. TDa95/00328</strain>
    </source>
</reference>
<name>A0ACB7TW72_DIOAL</name>
<dbReference type="EC" id="2.7.8.13" evidence="1"/>
<dbReference type="EMBL" id="CM037030">
    <property type="protein sequence ID" value="KAH7651822.1"/>
    <property type="molecule type" value="Genomic_DNA"/>
</dbReference>
<keyword evidence="1" id="KW-0808">Transferase</keyword>
<evidence type="ECO:0000313" key="2">
    <source>
        <dbReference type="Proteomes" id="UP000827976"/>
    </source>
</evidence>
<dbReference type="Proteomes" id="UP000827976">
    <property type="component" value="Chromosome 20"/>
</dbReference>
<keyword evidence="2" id="KW-1185">Reference proteome</keyword>
<organism evidence="1 2">
    <name type="scientific">Dioscorea alata</name>
    <name type="common">Purple yam</name>
    <dbReference type="NCBI Taxonomy" id="55571"/>
    <lineage>
        <taxon>Eukaryota</taxon>
        <taxon>Viridiplantae</taxon>
        <taxon>Streptophyta</taxon>
        <taxon>Embryophyta</taxon>
        <taxon>Tracheophyta</taxon>
        <taxon>Spermatophyta</taxon>
        <taxon>Magnoliopsida</taxon>
        <taxon>Liliopsida</taxon>
        <taxon>Dioscoreales</taxon>
        <taxon>Dioscoreaceae</taxon>
        <taxon>Dioscorea</taxon>
    </lineage>
</organism>
<sequence length="518" mass="56255">MCSSATSLLLAVGFRQTLNSPFSPFPRRAFDFRHSHHLKEIRNWGCSRRRSILIVSAVDENSSRISMLLEESDENFGRSVVVEDSSGSHGEQSSFVLSSNEGQSSDSDSHAYPLADVDLSLRKERLEARKEALGMSAHRFSNIVPSKPKRRRIRAGILINLGLMAFLVPFLLFFDWCAWKIVRLPLEPFYLTHPFLVSAVLSTCAGFLYVPMIDNMRVHQILRKEGPSTHTSKRGTPTMGGLFFIPVGIIVAKHVAGLSSVQFYGAALATLAFAAIGLMDDALSCVKSHNYGLPGWIKLLLQVAVGAVFSLWLNSTNISTPYNMKLVVPLPQPFGLVHLGKSYLILTAFCFASMGNGVNLTDGLDGLAGGAAALAFIGMSVAVLAICPELAVFGASMAGACIGFLFHNRYKASIFMGDTGSLALGGALAAMAACTGMFFPLFVSSGLFVMEVLSVIVQVFVKKITRRIYGVTRRFFRMAPVHHHFELCGFREPIIVASAYAISFAFALIAGYIGLISA</sequence>
<evidence type="ECO:0000313" key="1">
    <source>
        <dbReference type="EMBL" id="KAH7651822.1"/>
    </source>
</evidence>
<proteinExistence type="predicted"/>